<feature type="region of interest" description="Disordered" evidence="9">
    <location>
        <begin position="211"/>
        <end position="232"/>
    </location>
</feature>
<dbReference type="SUPFAM" id="SSF52540">
    <property type="entry name" value="P-loop containing nucleoside triphosphate hydrolases"/>
    <property type="match status" value="1"/>
</dbReference>
<dbReference type="Gene3D" id="3.40.50.300">
    <property type="entry name" value="P-loop containing nucleotide triphosphate hydrolases"/>
    <property type="match status" value="1"/>
</dbReference>
<proteinExistence type="predicted"/>
<feature type="compositionally biased region" description="Basic residues" evidence="9">
    <location>
        <begin position="212"/>
        <end position="225"/>
    </location>
</feature>
<accession>A0A9W8JBN0</accession>
<evidence type="ECO:0000256" key="6">
    <source>
        <dbReference type="ARBA" id="ARBA00022840"/>
    </source>
</evidence>
<evidence type="ECO:0000313" key="13">
    <source>
        <dbReference type="Proteomes" id="UP001140091"/>
    </source>
</evidence>
<organism evidence="12 13">
    <name type="scientific">Candolleomyces eurysporus</name>
    <dbReference type="NCBI Taxonomy" id="2828524"/>
    <lineage>
        <taxon>Eukaryota</taxon>
        <taxon>Fungi</taxon>
        <taxon>Dikarya</taxon>
        <taxon>Basidiomycota</taxon>
        <taxon>Agaricomycotina</taxon>
        <taxon>Agaricomycetes</taxon>
        <taxon>Agaricomycetidae</taxon>
        <taxon>Agaricales</taxon>
        <taxon>Agaricineae</taxon>
        <taxon>Psathyrellaceae</taxon>
        <taxon>Candolleomyces</taxon>
    </lineage>
</organism>
<dbReference type="GO" id="GO:0016787">
    <property type="term" value="F:hydrolase activity"/>
    <property type="evidence" value="ECO:0007669"/>
    <property type="project" value="UniProtKB-KW"/>
</dbReference>
<keyword evidence="3" id="KW-0547">Nucleotide-binding</keyword>
<feature type="non-terminal residue" evidence="12">
    <location>
        <position position="715"/>
    </location>
</feature>
<dbReference type="InterPro" id="IPR050079">
    <property type="entry name" value="DEAD_box_RNA_helicase"/>
</dbReference>
<keyword evidence="2" id="KW-0690">Ribosome biogenesis</keyword>
<evidence type="ECO:0000256" key="8">
    <source>
        <dbReference type="PROSITE-ProRule" id="PRU00552"/>
    </source>
</evidence>
<sequence>MKKRALTADELLRLQEGPASKRLKIRDGKALHIRHSSSEPGSDDSQDEAGRTSDYSEEEDDSDVDFRIPHKAYRAAKGTWTDEDGSEEEEEDEGSSDDESSTNTSHFNIGSEPLIQDRFASALKKKERDVSLPNSTPVAHTWTSLGVSTPLQTAMKSMSITTPTEVQEETVSGTLKPAPEKRLLSPFQFYKNFWSTLTEYLHWFLHLPEKKGSKKPTKPSKKGKKKSTEEEEIVQPPPTIIFCSRAQSAAYLTLLLKALGIRSTALHSRLTQRERLSSLSLFRASVVPVLVSTDVGARGLDIEDVAMVVNWDLPVEPEEYTHRVGRTARAGKGGVAISFVTEHDEDRVVRIEGRINTKLEEMSLPEERVLEKLNAVSTAKRVARMDTDWDSVLQFVQEPLDLDFVPKQPPSSPPVAHAPQQSHDGSPVIDDSEESTVVSISTTFYPGAHLSPLQPDVILLSADGVFFYVHSSTLLAASDNGFGGRLPHPTPLDPASKDLDPFFSVPDQSSVLNVILHSAYDKSCAHYSPQFPTLAAAVNRLPTYGIPPKSRIQPSTPLYNVLLSYAPLFPLELYTLAATHDLYDLAVATSSHLLSFPLFQITDEMAERIGPVYLKKLFFLHFGRSDALKRVLLPPPQPHPPTPWCDFTEQKKLTRAWALASAYLAWDARPDLSTSTMESALRPLAEHLTCEQCQGTLRDRIKNLVVQWSVIKRTI</sequence>
<evidence type="ECO:0000256" key="3">
    <source>
        <dbReference type="ARBA" id="ARBA00022741"/>
    </source>
</evidence>
<evidence type="ECO:0000256" key="7">
    <source>
        <dbReference type="ARBA" id="ARBA00023242"/>
    </source>
</evidence>
<dbReference type="AlphaFoldDB" id="A0A9W8JBN0"/>
<feature type="domain" description="Helicase C-terminal" evidence="10">
    <location>
        <begin position="220"/>
        <end position="370"/>
    </location>
</feature>
<gene>
    <name evidence="12" type="ORF">H1R20_g5428</name>
</gene>
<evidence type="ECO:0000259" key="11">
    <source>
        <dbReference type="PROSITE" id="PS51195"/>
    </source>
</evidence>
<keyword evidence="4" id="KW-0378">Hydrolase</keyword>
<reference evidence="12" key="1">
    <citation type="submission" date="2022-06" db="EMBL/GenBank/DDBJ databases">
        <title>Genome Sequence of Candolleomyces eurysporus.</title>
        <authorList>
            <person name="Buettner E."/>
        </authorList>
    </citation>
    <scope>NUCLEOTIDE SEQUENCE</scope>
    <source>
        <strain evidence="12">VTCC 930004</strain>
    </source>
</reference>
<keyword evidence="13" id="KW-1185">Reference proteome</keyword>
<evidence type="ECO:0000256" key="5">
    <source>
        <dbReference type="ARBA" id="ARBA00022806"/>
    </source>
</evidence>
<feature type="short sequence motif" description="Q motif" evidence="8">
    <location>
        <begin position="140"/>
        <end position="168"/>
    </location>
</feature>
<keyword evidence="6" id="KW-0067">ATP-binding</keyword>
<feature type="region of interest" description="Disordered" evidence="9">
    <location>
        <begin position="15"/>
        <end position="111"/>
    </location>
</feature>
<dbReference type="PANTHER" id="PTHR47959:SF24">
    <property type="entry name" value="ATP-DEPENDENT RNA HELICASE"/>
    <property type="match status" value="1"/>
</dbReference>
<feature type="compositionally biased region" description="Acidic residues" evidence="9">
    <location>
        <begin position="81"/>
        <end position="100"/>
    </location>
</feature>
<dbReference type="Pfam" id="PF00271">
    <property type="entry name" value="Helicase_C"/>
    <property type="match status" value="1"/>
</dbReference>
<protein>
    <recommendedName>
        <fullName evidence="14">P-loop containing nucleoside triphosphate hydrolase protein</fullName>
    </recommendedName>
</protein>
<dbReference type="Proteomes" id="UP001140091">
    <property type="component" value="Unassembled WGS sequence"/>
</dbReference>
<dbReference type="PROSITE" id="PS51194">
    <property type="entry name" value="HELICASE_CTER"/>
    <property type="match status" value="1"/>
</dbReference>
<comment type="caution">
    <text evidence="12">The sequence shown here is derived from an EMBL/GenBank/DDBJ whole genome shotgun (WGS) entry which is preliminary data.</text>
</comment>
<keyword evidence="7" id="KW-0539">Nucleus</keyword>
<dbReference type="GO" id="GO:0010467">
    <property type="term" value="P:gene expression"/>
    <property type="evidence" value="ECO:0007669"/>
    <property type="project" value="UniProtKB-ARBA"/>
</dbReference>
<dbReference type="GO" id="GO:0042254">
    <property type="term" value="P:ribosome biogenesis"/>
    <property type="evidence" value="ECO:0007669"/>
    <property type="project" value="UniProtKB-KW"/>
</dbReference>
<dbReference type="GO" id="GO:0003724">
    <property type="term" value="F:RNA helicase activity"/>
    <property type="evidence" value="ECO:0007669"/>
    <property type="project" value="InterPro"/>
</dbReference>
<evidence type="ECO:0008006" key="14">
    <source>
        <dbReference type="Google" id="ProtNLM"/>
    </source>
</evidence>
<dbReference type="CDD" id="cd18787">
    <property type="entry name" value="SF2_C_DEAD"/>
    <property type="match status" value="1"/>
</dbReference>
<evidence type="ECO:0000256" key="1">
    <source>
        <dbReference type="ARBA" id="ARBA00004123"/>
    </source>
</evidence>
<dbReference type="InterPro" id="IPR001650">
    <property type="entry name" value="Helicase_C-like"/>
</dbReference>
<name>A0A9W8JBN0_9AGAR</name>
<dbReference type="GO" id="GO:0005634">
    <property type="term" value="C:nucleus"/>
    <property type="evidence" value="ECO:0007669"/>
    <property type="project" value="UniProtKB-SubCell"/>
</dbReference>
<evidence type="ECO:0000256" key="9">
    <source>
        <dbReference type="SAM" id="MobiDB-lite"/>
    </source>
</evidence>
<dbReference type="InterPro" id="IPR027417">
    <property type="entry name" value="P-loop_NTPase"/>
</dbReference>
<dbReference type="SMART" id="SM00490">
    <property type="entry name" value="HELICc"/>
    <property type="match status" value="1"/>
</dbReference>
<evidence type="ECO:0000256" key="2">
    <source>
        <dbReference type="ARBA" id="ARBA00022517"/>
    </source>
</evidence>
<dbReference type="InterPro" id="IPR014014">
    <property type="entry name" value="RNA_helicase_DEAD_Q_motif"/>
</dbReference>
<dbReference type="EMBL" id="JANBPK010000806">
    <property type="protein sequence ID" value="KAJ2931682.1"/>
    <property type="molecule type" value="Genomic_DNA"/>
</dbReference>
<dbReference type="GO" id="GO:0005524">
    <property type="term" value="F:ATP binding"/>
    <property type="evidence" value="ECO:0007669"/>
    <property type="project" value="UniProtKB-KW"/>
</dbReference>
<evidence type="ECO:0000313" key="12">
    <source>
        <dbReference type="EMBL" id="KAJ2931682.1"/>
    </source>
</evidence>
<feature type="region of interest" description="Disordered" evidence="9">
    <location>
        <begin position="403"/>
        <end position="432"/>
    </location>
</feature>
<evidence type="ECO:0000259" key="10">
    <source>
        <dbReference type="PROSITE" id="PS51194"/>
    </source>
</evidence>
<feature type="domain" description="DEAD-box RNA helicase Q" evidence="11">
    <location>
        <begin position="140"/>
        <end position="168"/>
    </location>
</feature>
<comment type="subcellular location">
    <subcellularLocation>
        <location evidence="1">Nucleus</location>
    </subcellularLocation>
</comment>
<dbReference type="PANTHER" id="PTHR47959">
    <property type="entry name" value="ATP-DEPENDENT RNA HELICASE RHLE-RELATED"/>
    <property type="match status" value="1"/>
</dbReference>
<dbReference type="GO" id="GO:0005829">
    <property type="term" value="C:cytosol"/>
    <property type="evidence" value="ECO:0007669"/>
    <property type="project" value="TreeGrafter"/>
</dbReference>
<keyword evidence="5" id="KW-0347">Helicase</keyword>
<evidence type="ECO:0000256" key="4">
    <source>
        <dbReference type="ARBA" id="ARBA00022801"/>
    </source>
</evidence>
<dbReference type="PROSITE" id="PS51195">
    <property type="entry name" value="Q_MOTIF"/>
    <property type="match status" value="1"/>
</dbReference>
<dbReference type="OrthoDB" id="3265815at2759"/>